<evidence type="ECO:0000313" key="1">
    <source>
        <dbReference type="EMBL" id="ADU24055.1"/>
    </source>
</evidence>
<keyword evidence="1" id="KW-0614">Plasmid</keyword>
<dbReference type="EMBL" id="CP002404">
    <property type="protein sequence ID" value="ADU24055.1"/>
    <property type="molecule type" value="Genomic_DNA"/>
</dbReference>
<dbReference type="HOGENOM" id="CLU_046245_1_1_9"/>
<reference evidence="2" key="1">
    <citation type="journal article" date="2011" name="J. Bacteriol.">
        <title>Complete genome of the cellulolytic ruminal bacterium Ruminococcus albus 7.</title>
        <authorList>
            <person name="Suen G."/>
            <person name="Stevenson D.M."/>
            <person name="Bruce D.C."/>
            <person name="Chertkov O."/>
            <person name="Copeland A."/>
            <person name="Cheng J.F."/>
            <person name="Detter C."/>
            <person name="Detter J.C."/>
            <person name="Goodwin L.A."/>
            <person name="Han C.S."/>
            <person name="Hauser L.J."/>
            <person name="Ivanova N.N."/>
            <person name="Kyrpides N.C."/>
            <person name="Land M.L."/>
            <person name="Lapidus A."/>
            <person name="Lucas S."/>
            <person name="Ovchinnikova G."/>
            <person name="Pitluck S."/>
            <person name="Tapia R."/>
            <person name="Woyke T."/>
            <person name="Boyum J."/>
            <person name="Mead D."/>
            <person name="Weimer P.J."/>
        </authorList>
    </citation>
    <scope>NUCLEOTIDE SEQUENCE [LARGE SCALE GENOMIC DNA]</scope>
    <source>
        <strain evidence="2">ATCC 27210 / DSM 20455 / JCM 14654 / NCDO 2250 / 7</strain>
        <plasmid evidence="2">pRUMAL01</plasmid>
    </source>
</reference>
<protein>
    <submittedName>
        <fullName evidence="1">Uncharacterized protein</fullName>
    </submittedName>
</protein>
<gene>
    <name evidence="1" type="ordered locus">Rumal_3615</name>
</gene>
<dbReference type="AlphaFoldDB" id="E6UK59"/>
<evidence type="ECO:0000313" key="2">
    <source>
        <dbReference type="Proteomes" id="UP000006919"/>
    </source>
</evidence>
<sequence>MNKYDYKQNAYYMLYLIRCVLHDKIPEKQKLDKINLSQLYEVAQTHSLTAITAYAIDSSNIIDERFKEAKSKAIRKSIYFEIERAAVLAELEKNEIWYMPLKGIILKDYYPKSSMREMCDNDILFDNSRIEDVKQIMSSQRFEMKYDDNGHDLAFYKEPVCNFEMHTELFGDGHDQRMNDYYSAVRSRLIKDSDNSFGYHFSNEDFYVFMIAHEYKHFYNAGTGLRSLLDTYVFIKEFNTSLDWKYINVELSKLGINDYEQKNRNLAFKLFHGVKLNSEEKEFLDYFIFSETYGNSQNRVRIQLKAKSNNRFRYIFDRIAIPMDSIKRSFPTFYKYPILLPVLPVYRVYRSYKSHKSGVISELRVLFRL</sequence>
<accession>E6UK59</accession>
<name>E6UK59_RUMA7</name>
<dbReference type="Pfam" id="PF14907">
    <property type="entry name" value="NTP_transf_5"/>
    <property type="match status" value="1"/>
</dbReference>
<dbReference type="eggNOG" id="ENOG502ZBU0">
    <property type="taxonomic scope" value="Bacteria"/>
</dbReference>
<proteinExistence type="predicted"/>
<organism evidence="1 2">
    <name type="scientific">Ruminococcus albus (strain ATCC 27210 / DSM 20455 / JCM 14654 / NCDO 2250 / 7)</name>
    <dbReference type="NCBI Taxonomy" id="697329"/>
    <lineage>
        <taxon>Bacteria</taxon>
        <taxon>Bacillati</taxon>
        <taxon>Bacillota</taxon>
        <taxon>Clostridia</taxon>
        <taxon>Eubacteriales</taxon>
        <taxon>Oscillospiraceae</taxon>
        <taxon>Ruminococcus</taxon>
    </lineage>
</organism>
<dbReference type="Proteomes" id="UP000006919">
    <property type="component" value="Plasmid pRUMAL01"/>
</dbReference>
<dbReference type="RefSeq" id="WP_013483604.1">
    <property type="nucleotide sequence ID" value="NC_014824.1"/>
</dbReference>
<geneLocation type="plasmid" evidence="1 2">
    <name>pRUMAL01</name>
</geneLocation>
<dbReference type="InterPro" id="IPR039498">
    <property type="entry name" value="NTP_transf_5"/>
</dbReference>
<dbReference type="KEGG" id="ral:Rumal_3615"/>
<dbReference type="OrthoDB" id="9773927at2"/>